<dbReference type="Proteomes" id="UP001174909">
    <property type="component" value="Unassembled WGS sequence"/>
</dbReference>
<comment type="caution">
    <text evidence="2">The sequence shown here is derived from an EMBL/GenBank/DDBJ whole genome shotgun (WGS) entry which is preliminary data.</text>
</comment>
<dbReference type="EMBL" id="CASHTH010002581">
    <property type="protein sequence ID" value="CAI8032023.1"/>
    <property type="molecule type" value="Genomic_DNA"/>
</dbReference>
<accession>A0AA35SLF1</accession>
<gene>
    <name evidence="2" type="ORF">GBAR_LOCUS18133</name>
</gene>
<dbReference type="PANTHER" id="PTHR42921">
    <property type="entry name" value="ACETOACETYL-COA SYNTHETASE"/>
    <property type="match status" value="1"/>
</dbReference>
<organism evidence="2 3">
    <name type="scientific">Geodia barretti</name>
    <name type="common">Barrett's horny sponge</name>
    <dbReference type="NCBI Taxonomy" id="519541"/>
    <lineage>
        <taxon>Eukaryota</taxon>
        <taxon>Metazoa</taxon>
        <taxon>Porifera</taxon>
        <taxon>Demospongiae</taxon>
        <taxon>Heteroscleromorpha</taxon>
        <taxon>Tetractinellida</taxon>
        <taxon>Astrophorina</taxon>
        <taxon>Geodiidae</taxon>
        <taxon>Geodia</taxon>
    </lineage>
</organism>
<protein>
    <submittedName>
        <fullName evidence="2">Acetoacetyl-coenzyme A synthetase</fullName>
    </submittedName>
</protein>
<name>A0AA35SLF1_GEOBA</name>
<dbReference type="PANTHER" id="PTHR42921:SF1">
    <property type="entry name" value="ACETOACETYL-COA SYNTHETASE"/>
    <property type="match status" value="1"/>
</dbReference>
<dbReference type="Gene3D" id="3.40.50.12780">
    <property type="entry name" value="N-terminal domain of ligase-like"/>
    <property type="match status" value="1"/>
</dbReference>
<dbReference type="InterPro" id="IPR032387">
    <property type="entry name" value="ACAS_N"/>
</dbReference>
<dbReference type="InterPro" id="IPR042099">
    <property type="entry name" value="ANL_N_sf"/>
</dbReference>
<dbReference type="PROSITE" id="PS00455">
    <property type="entry name" value="AMP_BINDING"/>
    <property type="match status" value="1"/>
</dbReference>
<evidence type="ECO:0000313" key="2">
    <source>
        <dbReference type="EMBL" id="CAI8032023.1"/>
    </source>
</evidence>
<dbReference type="Pfam" id="PF16177">
    <property type="entry name" value="ACAS_N"/>
    <property type="match status" value="1"/>
</dbReference>
<evidence type="ECO:0000259" key="1">
    <source>
        <dbReference type="Pfam" id="PF16177"/>
    </source>
</evidence>
<proteinExistence type="predicted"/>
<reference evidence="2" key="1">
    <citation type="submission" date="2023-03" db="EMBL/GenBank/DDBJ databases">
        <authorList>
            <person name="Steffen K."/>
            <person name="Cardenas P."/>
        </authorList>
    </citation>
    <scope>NUCLEOTIDE SEQUENCE</scope>
</reference>
<dbReference type="InterPro" id="IPR020845">
    <property type="entry name" value="AMP-binding_CS"/>
</dbReference>
<dbReference type="SUPFAM" id="SSF56801">
    <property type="entry name" value="Acetyl-CoA synthetase-like"/>
    <property type="match status" value="1"/>
</dbReference>
<dbReference type="AlphaFoldDB" id="A0AA35SLF1"/>
<dbReference type="GO" id="GO:0030729">
    <property type="term" value="F:acetoacetate-CoA ligase activity"/>
    <property type="evidence" value="ECO:0007669"/>
    <property type="project" value="TreeGrafter"/>
</dbReference>
<sequence>MTEPLWTPSAERMKRAHLSRFMAEVSATWGVDAADHAALHAWSVAEPAQFWRSMWDFAGIVGDGPGERIVIDGDRMPGARWFPDASSTTPRTCCAGGTRRTRWSSGARTGCGGASASPALHDQVSRMARRCSTRCPPGGPGCGLLPNMPETIVSALASREPRRRLVVVLVGFRHARCPRPLRPDRTQGADRRRRLLLWRQDLRPPAAGAGDPGRASHRRAGHHRALYGGKPALDGVRDAVLYGAALAAEQGGPIDFVRVPFDHPLVIMFSSGTTGAPKCIVHGTGGTLLQHMKEHALHSDIGPGDRVFYATTAAG</sequence>
<evidence type="ECO:0000313" key="3">
    <source>
        <dbReference type="Proteomes" id="UP001174909"/>
    </source>
</evidence>
<keyword evidence="3" id="KW-1185">Reference proteome</keyword>
<feature type="domain" description="Acetyl-coenzyme A synthetase N-terminal" evidence="1">
    <location>
        <begin position="37"/>
        <end position="85"/>
    </location>
</feature>